<evidence type="ECO:0000259" key="6">
    <source>
        <dbReference type="Pfam" id="PF00324"/>
    </source>
</evidence>
<comment type="caution">
    <text evidence="8">The sequence shown here is derived from an EMBL/GenBank/DDBJ whole genome shotgun (WGS) entry which is preliminary data.</text>
</comment>
<dbReference type="InterPro" id="IPR018491">
    <property type="entry name" value="SLC12_C"/>
</dbReference>
<gene>
    <name evidence="8" type="ORF">KUTeg_001530</name>
</gene>
<keyword evidence="9" id="KW-1185">Reference proteome</keyword>
<dbReference type="Pfam" id="PF00324">
    <property type="entry name" value="AA_permease"/>
    <property type="match status" value="1"/>
</dbReference>
<keyword evidence="4 5" id="KW-0472">Membrane</keyword>
<evidence type="ECO:0000259" key="7">
    <source>
        <dbReference type="Pfam" id="PF03522"/>
    </source>
</evidence>
<keyword evidence="3 5" id="KW-1133">Transmembrane helix</keyword>
<organism evidence="8 9">
    <name type="scientific">Tegillarca granosa</name>
    <name type="common">Malaysian cockle</name>
    <name type="synonym">Anadara granosa</name>
    <dbReference type="NCBI Taxonomy" id="220873"/>
    <lineage>
        <taxon>Eukaryota</taxon>
        <taxon>Metazoa</taxon>
        <taxon>Spiralia</taxon>
        <taxon>Lophotrochozoa</taxon>
        <taxon>Mollusca</taxon>
        <taxon>Bivalvia</taxon>
        <taxon>Autobranchia</taxon>
        <taxon>Pteriomorphia</taxon>
        <taxon>Arcoida</taxon>
        <taxon>Arcoidea</taxon>
        <taxon>Arcidae</taxon>
        <taxon>Tegillarca</taxon>
    </lineage>
</organism>
<feature type="domain" description="Amino acid permease/ SLC12A" evidence="6">
    <location>
        <begin position="28"/>
        <end position="163"/>
    </location>
</feature>
<dbReference type="PANTHER" id="PTHR11827:SF72">
    <property type="entry name" value="GH08340P"/>
    <property type="match status" value="1"/>
</dbReference>
<keyword evidence="2 5" id="KW-0812">Transmembrane</keyword>
<dbReference type="InterPro" id="IPR004841">
    <property type="entry name" value="AA-permease/SLC12A_dom"/>
</dbReference>
<evidence type="ECO:0008006" key="10">
    <source>
        <dbReference type="Google" id="ProtNLM"/>
    </source>
</evidence>
<proteinExistence type="predicted"/>
<reference evidence="8 9" key="1">
    <citation type="submission" date="2022-12" db="EMBL/GenBank/DDBJ databases">
        <title>Chromosome-level genome of Tegillarca granosa.</title>
        <authorList>
            <person name="Kim J."/>
        </authorList>
    </citation>
    <scope>NUCLEOTIDE SEQUENCE [LARGE SCALE GENOMIC DNA]</scope>
    <source>
        <strain evidence="8">Teg-2019</strain>
        <tissue evidence="8">Adductor muscle</tissue>
    </source>
</reference>
<accession>A0ABQ9FRQ5</accession>
<evidence type="ECO:0000256" key="5">
    <source>
        <dbReference type="SAM" id="Phobius"/>
    </source>
</evidence>
<protein>
    <recommendedName>
        <fullName evidence="10">Solute carrier family 12 member 9</fullName>
    </recommendedName>
</protein>
<dbReference type="EMBL" id="JARBDR010000141">
    <property type="protein sequence ID" value="KAJ8319943.1"/>
    <property type="molecule type" value="Genomic_DNA"/>
</dbReference>
<dbReference type="PANTHER" id="PTHR11827">
    <property type="entry name" value="SOLUTE CARRIER FAMILY 12, CATION COTRANSPORTERS"/>
    <property type="match status" value="1"/>
</dbReference>
<feature type="transmembrane region" description="Helical" evidence="5">
    <location>
        <begin position="21"/>
        <end position="42"/>
    </location>
</feature>
<dbReference type="Proteomes" id="UP001217089">
    <property type="component" value="Unassembled WGS sequence"/>
</dbReference>
<sequence>MTSPICFYCRQIKWLIVNYKAVKLFFISSLIKMLLVLLVGSLNAIAPAASVFFLLSYASVNLACLALELASAPNFRPTFKYFTWYTCGLGLVGCMVMCFLISPIYTSIAVIILLVLAIVLHFRAVPAEWGSISQALIFHQVRKYLLMLDPRKAHVKYWRPQMLLMVAQPRQCCELIDFINDIKKGGLYVIGHVKIGKLDDYPKDPIIEESKKWMSLIDHLKVKAFVEVTLSDSVSDGMLHLVRLSGLGGMKPNTVCFGFYDASKPMDSLPKTKQKRKRFFNGNENGSYVSVEGNFNDIRRDFDPKLLCGTEYVKMIKDAIKLQKNVCVFRHFNQLNKTSIFESKGNLYIDVWPVNMFRPETASFFDNACLFMLQLACILNMVPGWKSKTYLRVFLCLNAQTDNTLEKEQKLDAYLRELRILAKIQIITWDHLFQHLPELQSRDYENAHMQQYHTVSDNFIREMNQLIKSYSSRTTVSFLYLPQPPSAVEQQKDYLQKLEMLSESLPPTVFIHGLHPVTSTTL</sequence>
<feature type="transmembrane region" description="Helical" evidence="5">
    <location>
        <begin position="82"/>
        <end position="102"/>
    </location>
</feature>
<evidence type="ECO:0000256" key="3">
    <source>
        <dbReference type="ARBA" id="ARBA00022989"/>
    </source>
</evidence>
<dbReference type="Gene3D" id="1.20.1740.10">
    <property type="entry name" value="Amino acid/polyamine transporter I"/>
    <property type="match status" value="1"/>
</dbReference>
<evidence type="ECO:0000256" key="4">
    <source>
        <dbReference type="ARBA" id="ARBA00023136"/>
    </source>
</evidence>
<feature type="domain" description="SLC12A transporter C-terminal" evidence="7">
    <location>
        <begin position="174"/>
        <end position="260"/>
    </location>
</feature>
<evidence type="ECO:0000313" key="9">
    <source>
        <dbReference type="Proteomes" id="UP001217089"/>
    </source>
</evidence>
<dbReference type="InterPro" id="IPR004842">
    <property type="entry name" value="SLC12A_fam"/>
</dbReference>
<evidence type="ECO:0000256" key="2">
    <source>
        <dbReference type="ARBA" id="ARBA00022692"/>
    </source>
</evidence>
<feature type="transmembrane region" description="Helical" evidence="5">
    <location>
        <begin position="48"/>
        <end position="70"/>
    </location>
</feature>
<name>A0ABQ9FRQ5_TEGGR</name>
<evidence type="ECO:0000256" key="1">
    <source>
        <dbReference type="ARBA" id="ARBA00004141"/>
    </source>
</evidence>
<comment type="subcellular location">
    <subcellularLocation>
        <location evidence="1">Membrane</location>
        <topology evidence="1">Multi-pass membrane protein</topology>
    </subcellularLocation>
</comment>
<dbReference type="Pfam" id="PF03522">
    <property type="entry name" value="SLC12"/>
    <property type="match status" value="1"/>
</dbReference>
<evidence type="ECO:0000313" key="8">
    <source>
        <dbReference type="EMBL" id="KAJ8319943.1"/>
    </source>
</evidence>